<dbReference type="AlphaFoldDB" id="A0A0C2XDH9"/>
<dbReference type="EMBL" id="KN824301">
    <property type="protein sequence ID" value="KIM27087.1"/>
    <property type="molecule type" value="Genomic_DNA"/>
</dbReference>
<keyword evidence="4" id="KW-1185">Reference proteome</keyword>
<reference evidence="3 4" key="1">
    <citation type="submission" date="2014-04" db="EMBL/GenBank/DDBJ databases">
        <authorList>
            <consortium name="DOE Joint Genome Institute"/>
            <person name="Kuo A."/>
            <person name="Zuccaro A."/>
            <person name="Kohler A."/>
            <person name="Nagy L.G."/>
            <person name="Floudas D."/>
            <person name="Copeland A."/>
            <person name="Barry K.W."/>
            <person name="Cichocki N."/>
            <person name="Veneault-Fourrey C."/>
            <person name="LaButti K."/>
            <person name="Lindquist E.A."/>
            <person name="Lipzen A."/>
            <person name="Lundell T."/>
            <person name="Morin E."/>
            <person name="Murat C."/>
            <person name="Sun H."/>
            <person name="Tunlid A."/>
            <person name="Henrissat B."/>
            <person name="Grigoriev I.V."/>
            <person name="Hibbett D.S."/>
            <person name="Martin F."/>
            <person name="Nordberg H.P."/>
            <person name="Cantor M.N."/>
            <person name="Hua S.X."/>
        </authorList>
    </citation>
    <scope>NUCLEOTIDE SEQUENCE [LARGE SCALE GENOMIC DNA]</scope>
    <source>
        <strain evidence="3 4">MAFF 305830</strain>
    </source>
</reference>
<dbReference type="GO" id="GO:0004672">
    <property type="term" value="F:protein kinase activity"/>
    <property type="evidence" value="ECO:0007669"/>
    <property type="project" value="InterPro"/>
</dbReference>
<sequence>MAEHVQDSITTTIPPHDTQNTSLQSAIEIPVAGIDRQDRDEWRKYIYPDVHTEIGWEKMEDMLYSNAKRPEVRYEDLPAPFETYTDTKDYCRYLNSLGKAMCSFIDHSSWTLEFLPTENIHSASTLCRPRFVVMKDSNRNFGHWSFIEAIAESYSKGDRHSEGRLAAYTAFHLQARPDYVSVVGIFTHPSYFKLFLSNPCRVYQTKAVNWNDSHATPLLLAWIWRLYHPEVDSSMSINLTPKPTFKIRISESRSINDLSILQTGESLGRRTTIMSRKSDPSTVIKEQYIESGCRCAEGPILRRIHEGGSFPGVIRLESYTEVLNDGKPITVQHENITRHKVRLVLKDTGEEITKVKTPREVLMALYDVLEITRVLHREKNILHRDISSHNILVRPEPLAVEDCAQIKDMCFSGYFLPDPGQSACSPFSTRVILIDFDVAEAIKDPTEPTGEIKHRTGTPAYMARAVRNLNPPSGLFELPPMAAVNPGLEGTYHRILRDRHVDFDESKPEIFRIAEETEYKEPFCHQLRFDAESVFWVLLWWSIQAQPKKPSALEPIEPTAWASLVDTNDTRNENFIRELDTNTLHSTYQPLYKLLNGMRKYLEGDLAFAKTGKRGHSEYLHEAFQRCILNFLFENDTKPFMDVEKDEESRTVAATGMQRKPTGTTTKLIMQATRKMKRKEEEEKEEKDQSHKKRHIE</sequence>
<dbReference type="HOGENOM" id="CLU_021658_0_0_1"/>
<protein>
    <recommendedName>
        <fullName evidence="2">Protein kinase domain-containing protein</fullName>
    </recommendedName>
</protein>
<dbReference type="Proteomes" id="UP000054097">
    <property type="component" value="Unassembled WGS sequence"/>
</dbReference>
<dbReference type="InterPro" id="IPR008266">
    <property type="entry name" value="Tyr_kinase_AS"/>
</dbReference>
<feature type="region of interest" description="Disordered" evidence="1">
    <location>
        <begin position="649"/>
        <end position="697"/>
    </location>
</feature>
<dbReference type="PROSITE" id="PS00109">
    <property type="entry name" value="PROTEIN_KINASE_TYR"/>
    <property type="match status" value="1"/>
</dbReference>
<feature type="domain" description="Protein kinase" evidence="2">
    <location>
        <begin position="255"/>
        <end position="560"/>
    </location>
</feature>
<dbReference type="Pfam" id="PF17667">
    <property type="entry name" value="Pkinase_fungal"/>
    <property type="match status" value="1"/>
</dbReference>
<dbReference type="InterPro" id="IPR000719">
    <property type="entry name" value="Prot_kinase_dom"/>
</dbReference>
<proteinExistence type="predicted"/>
<dbReference type="Gene3D" id="1.10.510.10">
    <property type="entry name" value="Transferase(Phosphotransferase) domain 1"/>
    <property type="match status" value="1"/>
</dbReference>
<name>A0A0C2XDH9_SERVB</name>
<dbReference type="PANTHER" id="PTHR38248:SF2">
    <property type="entry name" value="FUNK1 11"/>
    <property type="match status" value="1"/>
</dbReference>
<dbReference type="SUPFAM" id="SSF56112">
    <property type="entry name" value="Protein kinase-like (PK-like)"/>
    <property type="match status" value="1"/>
</dbReference>
<dbReference type="PANTHER" id="PTHR38248">
    <property type="entry name" value="FUNK1 6"/>
    <property type="match status" value="1"/>
</dbReference>
<dbReference type="OrthoDB" id="5569250at2759"/>
<feature type="compositionally biased region" description="Basic and acidic residues" evidence="1">
    <location>
        <begin position="678"/>
        <end position="689"/>
    </location>
</feature>
<gene>
    <name evidence="3" type="ORF">M408DRAFT_24838</name>
</gene>
<reference evidence="4" key="2">
    <citation type="submission" date="2015-01" db="EMBL/GenBank/DDBJ databases">
        <title>Evolutionary Origins and Diversification of the Mycorrhizal Mutualists.</title>
        <authorList>
            <consortium name="DOE Joint Genome Institute"/>
            <consortium name="Mycorrhizal Genomics Consortium"/>
            <person name="Kohler A."/>
            <person name="Kuo A."/>
            <person name="Nagy L.G."/>
            <person name="Floudas D."/>
            <person name="Copeland A."/>
            <person name="Barry K.W."/>
            <person name="Cichocki N."/>
            <person name="Veneault-Fourrey C."/>
            <person name="LaButti K."/>
            <person name="Lindquist E.A."/>
            <person name="Lipzen A."/>
            <person name="Lundell T."/>
            <person name="Morin E."/>
            <person name="Murat C."/>
            <person name="Riley R."/>
            <person name="Ohm R."/>
            <person name="Sun H."/>
            <person name="Tunlid A."/>
            <person name="Henrissat B."/>
            <person name="Grigoriev I.V."/>
            <person name="Hibbett D.S."/>
            <person name="Martin F."/>
        </authorList>
    </citation>
    <scope>NUCLEOTIDE SEQUENCE [LARGE SCALE GENOMIC DNA]</scope>
    <source>
        <strain evidence="4">MAFF 305830</strain>
    </source>
</reference>
<dbReference type="STRING" id="933852.A0A0C2XDH9"/>
<feature type="compositionally biased region" description="Polar residues" evidence="1">
    <location>
        <begin position="7"/>
        <end position="22"/>
    </location>
</feature>
<evidence type="ECO:0000313" key="3">
    <source>
        <dbReference type="EMBL" id="KIM27087.1"/>
    </source>
</evidence>
<organism evidence="3 4">
    <name type="scientific">Serendipita vermifera MAFF 305830</name>
    <dbReference type="NCBI Taxonomy" id="933852"/>
    <lineage>
        <taxon>Eukaryota</taxon>
        <taxon>Fungi</taxon>
        <taxon>Dikarya</taxon>
        <taxon>Basidiomycota</taxon>
        <taxon>Agaricomycotina</taxon>
        <taxon>Agaricomycetes</taxon>
        <taxon>Sebacinales</taxon>
        <taxon>Serendipitaceae</taxon>
        <taxon>Serendipita</taxon>
    </lineage>
</organism>
<dbReference type="InterPro" id="IPR011009">
    <property type="entry name" value="Kinase-like_dom_sf"/>
</dbReference>
<evidence type="ECO:0000259" key="2">
    <source>
        <dbReference type="PROSITE" id="PS50011"/>
    </source>
</evidence>
<dbReference type="PROSITE" id="PS50011">
    <property type="entry name" value="PROTEIN_KINASE_DOM"/>
    <property type="match status" value="1"/>
</dbReference>
<dbReference type="InterPro" id="IPR040976">
    <property type="entry name" value="Pkinase_fungal"/>
</dbReference>
<evidence type="ECO:0000256" key="1">
    <source>
        <dbReference type="SAM" id="MobiDB-lite"/>
    </source>
</evidence>
<feature type="region of interest" description="Disordered" evidence="1">
    <location>
        <begin position="1"/>
        <end position="22"/>
    </location>
</feature>
<evidence type="ECO:0000313" key="4">
    <source>
        <dbReference type="Proteomes" id="UP000054097"/>
    </source>
</evidence>
<dbReference type="GO" id="GO:0005524">
    <property type="term" value="F:ATP binding"/>
    <property type="evidence" value="ECO:0007669"/>
    <property type="project" value="InterPro"/>
</dbReference>
<accession>A0A0C2XDH9</accession>